<comment type="subcellular location">
    <subcellularLocation>
        <location evidence="1">Cell membrane</location>
        <topology evidence="1">Multi-pass membrane protein</topology>
    </subcellularLocation>
</comment>
<feature type="transmembrane region" description="Helical" evidence="7">
    <location>
        <begin position="349"/>
        <end position="373"/>
    </location>
</feature>
<feature type="domain" description="MacB-like periplasmic core" evidence="9">
    <location>
        <begin position="18"/>
        <end position="237"/>
    </location>
</feature>
<dbReference type="EMBL" id="LWDV01000008">
    <property type="protein sequence ID" value="OCL26899.1"/>
    <property type="molecule type" value="Genomic_DNA"/>
</dbReference>
<dbReference type="Pfam" id="PF12704">
    <property type="entry name" value="MacB_PCD"/>
    <property type="match status" value="1"/>
</dbReference>
<dbReference type="GO" id="GO:0022857">
    <property type="term" value="F:transmembrane transporter activity"/>
    <property type="evidence" value="ECO:0007669"/>
    <property type="project" value="TreeGrafter"/>
</dbReference>
<dbReference type="PANTHER" id="PTHR30572:SF4">
    <property type="entry name" value="ABC TRANSPORTER PERMEASE YTRF"/>
    <property type="match status" value="1"/>
</dbReference>
<sequence length="430" mass="46820">MLIRMLKSSFTRGLKSKLLAILAITFGASLATAMLSVSLDVGDKMNQELKSYGSNIVVVPESESLPVEIDGVDFNAHGADKDYISEEDVARIKIIFWRHNIVNLAPYLKASVKVDGEEIPIIGTWFDDEIRIPTGEKFRFGVKEIKSWWKIDGSWIRDGRDKNQAMIGEKLANKFNLKVGDTISLDFGQGEDIVNRKIQVIGIINSGDEAEKQIYLPLDFLQEAVGLEDKVDKIEVSALTTPVNDLARKAQADPEALTAEEFETWYCTAYVSSITFQIEEAISGVVAKQVRQISESEGKVLNKIQLLMLLVTIASLISSGLGISSIMTTKVLERKKEIGLLKAIGASDFAVIALFVIEIVVVGIIGGGLGYLLGIGFAGLIGQQVFGMAIAVKLIVMPFILLLAVIVALCGSISPLRIALKLEPAEVLHG</sequence>
<dbReference type="Pfam" id="PF02687">
    <property type="entry name" value="FtsX"/>
    <property type="match status" value="1"/>
</dbReference>
<evidence type="ECO:0000256" key="1">
    <source>
        <dbReference type="ARBA" id="ARBA00004651"/>
    </source>
</evidence>
<reference evidence="10 11" key="2">
    <citation type="submission" date="2016-08" db="EMBL/GenBank/DDBJ databases">
        <title>Orenia metallireducens sp. nov. strain Z6, a Novel Metal-reducing Firmicute from the Deep Subsurface.</title>
        <authorList>
            <person name="Maxim B.I."/>
            <person name="Kenneth K."/>
            <person name="Flynn T.M."/>
            <person name="Oloughlin E.J."/>
            <person name="Locke R.A."/>
            <person name="Weber J.R."/>
            <person name="Egan S.M."/>
            <person name="Mackie R.I."/>
            <person name="Cann I.K."/>
        </authorList>
    </citation>
    <scope>NUCLEOTIDE SEQUENCE [LARGE SCALE GENOMIC DNA]</scope>
    <source>
        <strain evidence="10 11">Z6</strain>
    </source>
</reference>
<dbReference type="RefSeq" id="WP_068716243.1">
    <property type="nucleotide sequence ID" value="NZ_LWDV01000008.1"/>
</dbReference>
<protein>
    <submittedName>
        <fullName evidence="10">ABC transporter permease</fullName>
    </submittedName>
</protein>
<keyword evidence="5 7" id="KW-0472">Membrane</keyword>
<keyword evidence="2" id="KW-1003">Cell membrane</keyword>
<dbReference type="GO" id="GO:0005886">
    <property type="term" value="C:plasma membrane"/>
    <property type="evidence" value="ECO:0007669"/>
    <property type="project" value="UniProtKB-SubCell"/>
</dbReference>
<keyword evidence="11" id="KW-1185">Reference proteome</keyword>
<evidence type="ECO:0000256" key="2">
    <source>
        <dbReference type="ARBA" id="ARBA00022475"/>
    </source>
</evidence>
<dbReference type="AlphaFoldDB" id="A0A1C0A9F5"/>
<evidence type="ECO:0000256" key="4">
    <source>
        <dbReference type="ARBA" id="ARBA00022989"/>
    </source>
</evidence>
<reference evidence="11" key="1">
    <citation type="submission" date="2016-07" db="EMBL/GenBank/DDBJ databases">
        <authorList>
            <person name="Florea S."/>
            <person name="Webb J.S."/>
            <person name="Jaromczyk J."/>
            <person name="Schardl C.L."/>
        </authorList>
    </citation>
    <scope>NUCLEOTIDE SEQUENCE [LARGE SCALE GENOMIC DNA]</scope>
    <source>
        <strain evidence="11">Z6</strain>
    </source>
</reference>
<accession>A0A1C0A9F5</accession>
<evidence type="ECO:0000259" key="9">
    <source>
        <dbReference type="Pfam" id="PF12704"/>
    </source>
</evidence>
<dbReference type="OrthoDB" id="9770036at2"/>
<evidence type="ECO:0000313" key="11">
    <source>
        <dbReference type="Proteomes" id="UP000093514"/>
    </source>
</evidence>
<dbReference type="PANTHER" id="PTHR30572">
    <property type="entry name" value="MEMBRANE COMPONENT OF TRANSPORTER-RELATED"/>
    <property type="match status" value="1"/>
</dbReference>
<dbReference type="Proteomes" id="UP000093514">
    <property type="component" value="Unassembled WGS sequence"/>
</dbReference>
<organism evidence="10 11">
    <name type="scientific">Orenia metallireducens</name>
    <dbReference type="NCBI Taxonomy" id="1413210"/>
    <lineage>
        <taxon>Bacteria</taxon>
        <taxon>Bacillati</taxon>
        <taxon>Bacillota</taxon>
        <taxon>Clostridia</taxon>
        <taxon>Halanaerobiales</taxon>
        <taxon>Halobacteroidaceae</taxon>
        <taxon>Orenia</taxon>
    </lineage>
</organism>
<feature type="transmembrane region" description="Helical" evidence="7">
    <location>
        <begin position="385"/>
        <end position="411"/>
    </location>
</feature>
<feature type="transmembrane region" description="Helical" evidence="7">
    <location>
        <begin position="306"/>
        <end position="328"/>
    </location>
</feature>
<evidence type="ECO:0000256" key="5">
    <source>
        <dbReference type="ARBA" id="ARBA00023136"/>
    </source>
</evidence>
<gene>
    <name evidence="10" type="ORF">U472_05270</name>
</gene>
<evidence type="ECO:0000259" key="8">
    <source>
        <dbReference type="Pfam" id="PF02687"/>
    </source>
</evidence>
<name>A0A1C0A9F5_9FIRM</name>
<evidence type="ECO:0000256" key="6">
    <source>
        <dbReference type="ARBA" id="ARBA00038076"/>
    </source>
</evidence>
<feature type="domain" description="ABC3 transporter permease C-terminal" evidence="8">
    <location>
        <begin position="311"/>
        <end position="424"/>
    </location>
</feature>
<evidence type="ECO:0000313" key="10">
    <source>
        <dbReference type="EMBL" id="OCL26899.1"/>
    </source>
</evidence>
<evidence type="ECO:0000256" key="3">
    <source>
        <dbReference type="ARBA" id="ARBA00022692"/>
    </source>
</evidence>
<evidence type="ECO:0000256" key="7">
    <source>
        <dbReference type="SAM" id="Phobius"/>
    </source>
</evidence>
<comment type="caution">
    <text evidence="10">The sequence shown here is derived from an EMBL/GenBank/DDBJ whole genome shotgun (WGS) entry which is preliminary data.</text>
</comment>
<keyword evidence="4 7" id="KW-1133">Transmembrane helix</keyword>
<keyword evidence="3 7" id="KW-0812">Transmembrane</keyword>
<proteinExistence type="inferred from homology"/>
<comment type="similarity">
    <text evidence="6">Belongs to the ABC-4 integral membrane protein family.</text>
</comment>
<dbReference type="InterPro" id="IPR050250">
    <property type="entry name" value="Macrolide_Exporter_MacB"/>
</dbReference>
<dbReference type="InterPro" id="IPR025857">
    <property type="entry name" value="MacB_PCD"/>
</dbReference>
<dbReference type="InterPro" id="IPR003838">
    <property type="entry name" value="ABC3_permease_C"/>
</dbReference>